<protein>
    <submittedName>
        <fullName evidence="2">Helix-turn-helix domain protein</fullName>
    </submittedName>
</protein>
<name>A0A8S5MQP8_9CAUD</name>
<organism evidence="2">
    <name type="scientific">Siphoviridae sp. ctqED62</name>
    <dbReference type="NCBI Taxonomy" id="2826468"/>
    <lineage>
        <taxon>Viruses</taxon>
        <taxon>Duplodnaviria</taxon>
        <taxon>Heunggongvirae</taxon>
        <taxon>Uroviricota</taxon>
        <taxon>Caudoviricetes</taxon>
    </lineage>
</organism>
<evidence type="ECO:0000259" key="1">
    <source>
        <dbReference type="Pfam" id="PF12728"/>
    </source>
</evidence>
<evidence type="ECO:0000313" key="2">
    <source>
        <dbReference type="EMBL" id="DAD84693.1"/>
    </source>
</evidence>
<feature type="domain" description="Helix-turn-helix" evidence="1">
    <location>
        <begin position="6"/>
        <end position="53"/>
    </location>
</feature>
<dbReference type="InterPro" id="IPR041657">
    <property type="entry name" value="HTH_17"/>
</dbReference>
<reference evidence="2" key="1">
    <citation type="journal article" date="2021" name="Proc. Natl. Acad. Sci. U.S.A.">
        <title>A Catalog of Tens of Thousands of Viruses from Human Metagenomes Reveals Hidden Associations with Chronic Diseases.</title>
        <authorList>
            <person name="Tisza M.J."/>
            <person name="Buck C.B."/>
        </authorList>
    </citation>
    <scope>NUCLEOTIDE SEQUENCE</scope>
    <source>
        <strain evidence="2">CtqED62</strain>
    </source>
</reference>
<proteinExistence type="predicted"/>
<accession>A0A8S5MQP8</accession>
<sequence length="60" mass="6513">MEKLAYSVREAAAAIGVSVGQMYNIVHVADFPKKVVGGKILIPVKAFERWLENGEPAEIA</sequence>
<dbReference type="EMBL" id="BK014965">
    <property type="protein sequence ID" value="DAD84693.1"/>
    <property type="molecule type" value="Genomic_DNA"/>
</dbReference>
<dbReference type="Pfam" id="PF12728">
    <property type="entry name" value="HTH_17"/>
    <property type="match status" value="1"/>
</dbReference>